<dbReference type="RefSeq" id="WP_199463080.1">
    <property type="nucleotide sequence ID" value="NZ_JAEMUH010000011.1"/>
</dbReference>
<keyword evidence="3" id="KW-1185">Reference proteome</keyword>
<accession>A0ABS0ZCV8</accession>
<reference evidence="2 3" key="1">
    <citation type="submission" date="2020-12" db="EMBL/GenBank/DDBJ databases">
        <title>Comparative genome analysis of fungal antagonists Marinomonas ostreistagni 398 and M. spartinae 468.</title>
        <authorList>
            <person name="Fields J.L."/>
            <person name="Mavrodi O.V."/>
            <person name="Biber P.D."/>
            <person name="Indest K.J."/>
            <person name="Mavrodi D.V."/>
        </authorList>
    </citation>
    <scope>NUCLEOTIDE SEQUENCE [LARGE SCALE GENOMIC DNA]</scope>
    <source>
        <strain evidence="2 3">USM7</strain>
    </source>
</reference>
<keyword evidence="1" id="KW-0472">Membrane</keyword>
<comment type="caution">
    <text evidence="2">The sequence shown here is derived from an EMBL/GenBank/DDBJ whole genome shotgun (WGS) entry which is preliminary data.</text>
</comment>
<feature type="transmembrane region" description="Helical" evidence="1">
    <location>
        <begin position="20"/>
        <end position="37"/>
    </location>
</feature>
<sequence length="182" mass="20548">MKQVQRYSHRRPHRLKGNFLVEFSIVGLVFAAALSFASDTMISFSVKGKLDRLAYSGVGLLKERTALFGSNQLTVSDAEFQQLDTILQNSLTRMLSSFDTTKYGIRLETWDPDAGYSSRDRGQITCTQSDLDLSSDLSVMTSWGREASLYRITLCYETPNWFGRFVTNDDTVVRSDALMIGR</sequence>
<keyword evidence="1" id="KW-0812">Transmembrane</keyword>
<proteinExistence type="predicted"/>
<name>A0ABS0ZCV8_9GAMM</name>
<gene>
    <name evidence="2" type="ORF">JHD44_12400</name>
</gene>
<protein>
    <recommendedName>
        <fullName evidence="4">ATP-binding protein</fullName>
    </recommendedName>
</protein>
<organism evidence="2 3">
    <name type="scientific">Marinomonas ostreistagni</name>
    <dbReference type="NCBI Taxonomy" id="359209"/>
    <lineage>
        <taxon>Bacteria</taxon>
        <taxon>Pseudomonadati</taxon>
        <taxon>Pseudomonadota</taxon>
        <taxon>Gammaproteobacteria</taxon>
        <taxon>Oceanospirillales</taxon>
        <taxon>Oceanospirillaceae</taxon>
        <taxon>Marinomonas</taxon>
    </lineage>
</organism>
<dbReference type="InterPro" id="IPR031582">
    <property type="entry name" value="TadF"/>
</dbReference>
<evidence type="ECO:0000256" key="1">
    <source>
        <dbReference type="SAM" id="Phobius"/>
    </source>
</evidence>
<evidence type="ECO:0000313" key="2">
    <source>
        <dbReference type="EMBL" id="MBJ7551486.1"/>
    </source>
</evidence>
<evidence type="ECO:0008006" key="4">
    <source>
        <dbReference type="Google" id="ProtNLM"/>
    </source>
</evidence>
<dbReference type="Pfam" id="PF16964">
    <property type="entry name" value="TadF"/>
    <property type="match status" value="1"/>
</dbReference>
<keyword evidence="1" id="KW-1133">Transmembrane helix</keyword>
<dbReference type="EMBL" id="JAEMUH010000011">
    <property type="protein sequence ID" value="MBJ7551486.1"/>
    <property type="molecule type" value="Genomic_DNA"/>
</dbReference>
<evidence type="ECO:0000313" key="3">
    <source>
        <dbReference type="Proteomes" id="UP000598488"/>
    </source>
</evidence>
<dbReference type="Proteomes" id="UP000598488">
    <property type="component" value="Unassembled WGS sequence"/>
</dbReference>